<dbReference type="InterPro" id="IPR004835">
    <property type="entry name" value="Chitin_synth"/>
</dbReference>
<dbReference type="SUPFAM" id="SSF53448">
    <property type="entry name" value="Nucleotide-diphospho-sugar transferases"/>
    <property type="match status" value="1"/>
</dbReference>
<organism evidence="16 17">
    <name type="scientific">Colletotrichum tofieldiae</name>
    <dbReference type="NCBI Taxonomy" id="708197"/>
    <lineage>
        <taxon>Eukaryota</taxon>
        <taxon>Fungi</taxon>
        <taxon>Dikarya</taxon>
        <taxon>Ascomycota</taxon>
        <taxon>Pezizomycotina</taxon>
        <taxon>Sordariomycetes</taxon>
        <taxon>Hypocreomycetidae</taxon>
        <taxon>Glomerellales</taxon>
        <taxon>Glomerellaceae</taxon>
        <taxon>Colletotrichum</taxon>
        <taxon>Colletotrichum spaethianum species complex</taxon>
    </lineage>
</organism>
<evidence type="ECO:0000256" key="12">
    <source>
        <dbReference type="ARBA" id="ARBA00049510"/>
    </source>
</evidence>
<comment type="caution">
    <text evidence="16">The sequence shown here is derived from an EMBL/GenBank/DDBJ whole genome shotgun (WGS) entry which is preliminary data.</text>
</comment>
<dbReference type="EMBL" id="LFIV01000023">
    <property type="protein sequence ID" value="KZL75495.1"/>
    <property type="molecule type" value="Genomic_DNA"/>
</dbReference>
<evidence type="ECO:0000256" key="2">
    <source>
        <dbReference type="ARBA" id="ARBA00012543"/>
    </source>
</evidence>
<dbReference type="GO" id="GO:0016459">
    <property type="term" value="C:myosin complex"/>
    <property type="evidence" value="ECO:0007669"/>
    <property type="project" value="UniProtKB-KW"/>
</dbReference>
<reference evidence="16 17" key="1">
    <citation type="submission" date="2015-06" db="EMBL/GenBank/DDBJ databases">
        <title>Survival trade-offs in plant roots during colonization by closely related pathogenic and mutualistic fungi.</title>
        <authorList>
            <person name="Hacquard S."/>
            <person name="Kracher B."/>
            <person name="Hiruma K."/>
            <person name="Weinman A."/>
            <person name="Muench P."/>
            <person name="Garrido Oter R."/>
            <person name="Ver Loren van Themaat E."/>
            <person name="Dallerey J.-F."/>
            <person name="Damm U."/>
            <person name="Henrissat B."/>
            <person name="Lespinet O."/>
            <person name="Thon M."/>
            <person name="Kemen E."/>
            <person name="McHardy A.C."/>
            <person name="Schulze-Lefert P."/>
            <person name="O'Connell R.J."/>
        </authorList>
    </citation>
    <scope>NUCLEOTIDE SEQUENCE [LARGE SCALE GENOMIC DNA]</scope>
    <source>
        <strain evidence="16 17">0861</strain>
    </source>
</reference>
<dbReference type="Gene3D" id="1.20.120.720">
    <property type="entry name" value="Myosin VI head, motor domain, U50 subdomain"/>
    <property type="match status" value="1"/>
</dbReference>
<feature type="transmembrane region" description="Helical" evidence="14">
    <location>
        <begin position="820"/>
        <end position="842"/>
    </location>
</feature>
<accession>A0A166WAN5</accession>
<dbReference type="SMART" id="SM00242">
    <property type="entry name" value="MYSc"/>
    <property type="match status" value="1"/>
</dbReference>
<feature type="region of interest" description="Disordered" evidence="13">
    <location>
        <begin position="1701"/>
        <end position="1761"/>
    </location>
</feature>
<evidence type="ECO:0000256" key="5">
    <source>
        <dbReference type="ARBA" id="ARBA00022679"/>
    </source>
</evidence>
<dbReference type="Pfam" id="PF03142">
    <property type="entry name" value="Chitin_synth_2"/>
    <property type="match status" value="1"/>
</dbReference>
<dbReference type="GO" id="GO:0030428">
    <property type="term" value="C:cell septum"/>
    <property type="evidence" value="ECO:0007669"/>
    <property type="project" value="TreeGrafter"/>
</dbReference>
<dbReference type="PANTHER" id="PTHR22914">
    <property type="entry name" value="CHITIN SYNTHASE"/>
    <property type="match status" value="1"/>
</dbReference>
<evidence type="ECO:0000256" key="7">
    <source>
        <dbReference type="ARBA" id="ARBA00022989"/>
    </source>
</evidence>
<keyword evidence="7 14" id="KW-1133">Transmembrane helix</keyword>
<evidence type="ECO:0000256" key="14">
    <source>
        <dbReference type="SAM" id="Phobius"/>
    </source>
</evidence>
<feature type="non-terminal residue" evidence="16">
    <location>
        <position position="1"/>
    </location>
</feature>
<dbReference type="GO" id="GO:0005524">
    <property type="term" value="F:ATP binding"/>
    <property type="evidence" value="ECO:0007669"/>
    <property type="project" value="InterPro"/>
</dbReference>
<evidence type="ECO:0000256" key="1">
    <source>
        <dbReference type="ARBA" id="ARBA00004651"/>
    </source>
</evidence>
<keyword evidence="4" id="KW-0328">Glycosyltransferase</keyword>
<keyword evidence="3" id="KW-1003">Cell membrane</keyword>
<feature type="compositionally biased region" description="Polar residues" evidence="13">
    <location>
        <begin position="1701"/>
        <end position="1725"/>
    </location>
</feature>
<evidence type="ECO:0000256" key="9">
    <source>
        <dbReference type="ARBA" id="ARBA00023136"/>
    </source>
</evidence>
<dbReference type="SUPFAM" id="SSF52540">
    <property type="entry name" value="P-loop containing nucleoside triphosphate hydrolases"/>
    <property type="match status" value="1"/>
</dbReference>
<evidence type="ECO:0000256" key="6">
    <source>
        <dbReference type="ARBA" id="ARBA00022692"/>
    </source>
</evidence>
<name>A0A166WAN5_9PEZI</name>
<dbReference type="SUPFAM" id="SSF55856">
    <property type="entry name" value="Cytochrome b5-like heme/steroid binding domain"/>
    <property type="match status" value="1"/>
</dbReference>
<dbReference type="FunFam" id="1.10.10.820:FF:000010">
    <property type="entry name" value="Chitin synthase 6"/>
    <property type="match status" value="1"/>
</dbReference>
<evidence type="ECO:0000256" key="13">
    <source>
        <dbReference type="SAM" id="MobiDB-lite"/>
    </source>
</evidence>
<dbReference type="STRING" id="708197.A0A166WAN5"/>
<keyword evidence="8" id="KW-0518">Myosin</keyword>
<feature type="transmembrane region" description="Helical" evidence="14">
    <location>
        <begin position="1511"/>
        <end position="1532"/>
    </location>
</feature>
<keyword evidence="5" id="KW-0808">Transferase</keyword>
<dbReference type="GO" id="GO:0006031">
    <property type="term" value="P:chitin biosynthetic process"/>
    <property type="evidence" value="ECO:0007669"/>
    <property type="project" value="TreeGrafter"/>
</dbReference>
<feature type="domain" description="DEK-C" evidence="15">
    <location>
        <begin position="1762"/>
        <end position="1818"/>
    </location>
</feature>
<keyword evidence="10" id="KW-0505">Motor protein</keyword>
<keyword evidence="9 14" id="KW-0472">Membrane</keyword>
<feature type="transmembrane region" description="Helical" evidence="14">
    <location>
        <begin position="1087"/>
        <end position="1106"/>
    </location>
</feature>
<dbReference type="Gene3D" id="3.10.120.10">
    <property type="entry name" value="Cytochrome b5-like heme/steroid binding domain"/>
    <property type="match status" value="1"/>
</dbReference>
<dbReference type="PROSITE" id="PS51998">
    <property type="entry name" value="DEK_C"/>
    <property type="match status" value="1"/>
</dbReference>
<dbReference type="PANTHER" id="PTHR22914:SF13">
    <property type="entry name" value="CHITIN SYNTHASE"/>
    <property type="match status" value="1"/>
</dbReference>
<gene>
    <name evidence="16" type="ORF">CT0861_05781</name>
</gene>
<dbReference type="InterPro" id="IPR014876">
    <property type="entry name" value="DEK_C"/>
</dbReference>
<dbReference type="InterPro" id="IPR036961">
    <property type="entry name" value="Kinesin_motor_dom_sf"/>
</dbReference>
<dbReference type="GO" id="GO:0004100">
    <property type="term" value="F:chitin synthase activity"/>
    <property type="evidence" value="ECO:0007669"/>
    <property type="project" value="UniProtKB-EC"/>
</dbReference>
<dbReference type="GO" id="GO:0003774">
    <property type="term" value="F:cytoskeletal motor activity"/>
    <property type="evidence" value="ECO:0007669"/>
    <property type="project" value="InterPro"/>
</dbReference>
<keyword evidence="11" id="KW-0325">Glycoprotein</keyword>
<dbReference type="GO" id="GO:0031505">
    <property type="term" value="P:fungal-type cell wall organization"/>
    <property type="evidence" value="ECO:0007669"/>
    <property type="project" value="TreeGrafter"/>
</dbReference>
<dbReference type="InterPro" id="IPR029044">
    <property type="entry name" value="Nucleotide-diphossugar_trans"/>
</dbReference>
<dbReference type="InterPro" id="IPR027417">
    <property type="entry name" value="P-loop_NTPase"/>
</dbReference>
<dbReference type="GO" id="GO:0005886">
    <property type="term" value="C:plasma membrane"/>
    <property type="evidence" value="ECO:0007669"/>
    <property type="project" value="UniProtKB-SubCell"/>
</dbReference>
<dbReference type="Proteomes" id="UP000076552">
    <property type="component" value="Unassembled WGS sequence"/>
</dbReference>
<evidence type="ECO:0000256" key="8">
    <source>
        <dbReference type="ARBA" id="ARBA00023123"/>
    </source>
</evidence>
<comment type="catalytic activity">
    <reaction evidence="12">
        <text>[(1-&gt;4)-N-acetyl-beta-D-glucosaminyl](n) + UDP-N-acetyl-alpha-D-glucosamine = [(1-&gt;4)-N-acetyl-beta-D-glucosaminyl](n+1) + UDP + H(+)</text>
        <dbReference type="Rhea" id="RHEA:16637"/>
        <dbReference type="Rhea" id="RHEA-COMP:9593"/>
        <dbReference type="Rhea" id="RHEA-COMP:9595"/>
        <dbReference type="ChEBI" id="CHEBI:15378"/>
        <dbReference type="ChEBI" id="CHEBI:17029"/>
        <dbReference type="ChEBI" id="CHEBI:57705"/>
        <dbReference type="ChEBI" id="CHEBI:58223"/>
        <dbReference type="EC" id="2.4.1.16"/>
    </reaction>
    <physiologicalReaction direction="left-to-right" evidence="12">
        <dbReference type="Rhea" id="RHEA:16638"/>
    </physiologicalReaction>
</comment>
<dbReference type="EC" id="2.4.1.16" evidence="2"/>
<sequence length="1820" mass="200813">LFTSPPAPCLTIQTTPNSVSSLDVVVHAGHHDPNSIAMANGRMSMYSVASEGLGGPRAGQQPSQFSTTTLLNAIHNIYLSSQPFKLDAGTSLVVNTWLTASQTGPDGRTGGTIDAALGARAWEHARRRAEDGCIVLGSLHASSPSLLTPFLSSLPLSLPSSLYKSLEAIQPFLRCSTPYNPSTPRQSALGVTLTLNLAGNVHGAAIALSQGGIDTAKGLLNIPAEAGYRAFDVFYYLLTSASTPAEREFLGLKSASSYALLAKSGTYDPPSYLPTADDAAAADDFRSALKDIGIKGSAHRNLISTLAGLLKLGDTLDYNLDEEVFDEICEDVSGLLGMDPETLATQCTTDDRATLVSGLYEALVDWVIAKANQAISAQMARIRDGTESIGGGGARTPTSNGDGDTVCITILDVPDPTLGKALAMRGVFDDTLGINSEMIADGVEVSSAGSTVVREMQTAIDEVGPELGIMTGAIGKDRQHALEKREEVLEKIGHSADEDAFLKKLLFPIAGQGINLGLAGRLDISSLLSSSRVWYHLSIHPTDDSPASLAALPSINSAWSAGTVSRQLRSWRLPEWANRRSKNLDFTADFDIDEFVQRYSALGCKDGREGIETWILERGWTNGEVVVGKERVWVRESAWWEAESMLDMKPLDNNLPGMGNVLAVNNLESGYSANGSGYFPTPMVDTTPNGSRDHLIAHQRNFSQGNLSQHTLAQNAAMRAPSVAPSGMRNVQTGDYGLGTKGDTYKGQVFYNNEGEFVGQMDPEIADGKHVEEKTMDKDRRIWVAIVWFWTFWIPSPLLRFVGRMKRPDVRMAWREKLTLVWFIVLINAAIVFWIIAFGRLLCPNFDKAWNAKEVGYHAGETDFYVSFRGGVYDVSKFWKTQHSDTAIETTKENMIQFAGLNMDDYFPPPLPLVCPGLGIATTTTLQYNTTPEYTIGIHKSGSLADDRTSALGATDWYSKKLLPRMKEFYKGDLVWDKGNIKSDGQDNSHMWVIYNGGVYDLTNYFKTLDVFKRVDSVKFLNTKIVSAIENNPGEDVTDNWNEIIKSAASNSTENASVQNSLNCIKNLFYVGIPDFRYSARCQTNNYIMLAMTIILCAVILIKFLAALQFGSKRRPAPQDKFVICQVPAYTEGEDSLRKALDSLTALQYDNKRKLICVICDGIIVGAGNDRPTPKIVLDILGVDPKVDPPALPFKSVGTGSEQLNYGKVYSGLYEFEGNVVPYLVVVKCGKESEQSKSKPGNRGKRDSQILLMSFLNRVHHRAPMSPLELEMFHQINNIIGVDPELYEYLMMVDADTCVREDSLNRLVSACANDAKIAGICGETGLQNDDKSWWTMIQVYEYFISHNLAKAFESLFGSVTCLPGCFTMYRLRTVDKGKPLIIADGVIRDYAVCDVDTLHKKNLLSLGEDRYLTTLMTKYFPSMKYKFIPDAYCQTAAPESWSVLLSQRRRWINSTIHNLFELMKLKEMCGFCCFSMRFVVFIDLFGTIILPATTIYLGYMIYLAASGTGQFPIISIIMLAAVYGLQALIFILKRQWQHIGWMIIYILAFPIYSFALPIYSFWNQDNFSWGNTRIVIGEKGNKQIVAVDDEGFDPRSIPLQRWDDYAMANNLPGRRGGYMEKADMGYDDQYEMDEIRSVYSSVRQGSVLTGMNRNNTYMPPQSPAPFGNMARASGATSPYHHDQTMANRQSMASLGTHDINRGQTPFQDFPSSRPSVTNLRGQANLSPGLGANRSQSALGLNRPHGAAQSTSSFDFQRGNMQGPDDGMIIEAIQGVLREVDLDTVTKKQVRALVEQRLQTGLVGERRTFMDRQIDNELANM</sequence>
<dbReference type="SUPFAM" id="SSF109715">
    <property type="entry name" value="DEK C-terminal domain"/>
    <property type="match status" value="1"/>
</dbReference>
<dbReference type="Gene3D" id="1.10.10.820">
    <property type="match status" value="1"/>
</dbReference>
<evidence type="ECO:0000256" key="11">
    <source>
        <dbReference type="ARBA" id="ARBA00023180"/>
    </source>
</evidence>
<keyword evidence="6 14" id="KW-0812">Transmembrane</keyword>
<feature type="transmembrane region" description="Helical" evidence="14">
    <location>
        <begin position="782"/>
        <end position="799"/>
    </location>
</feature>
<comment type="subcellular location">
    <subcellularLocation>
        <location evidence="1">Cell membrane</location>
        <topology evidence="1">Multi-pass membrane protein</topology>
    </subcellularLocation>
</comment>
<evidence type="ECO:0000256" key="4">
    <source>
        <dbReference type="ARBA" id="ARBA00022676"/>
    </source>
</evidence>
<dbReference type="InterPro" id="IPR036400">
    <property type="entry name" value="Cyt_B5-like_heme/steroid_sf"/>
</dbReference>
<dbReference type="Gene3D" id="1.10.10.60">
    <property type="entry name" value="Homeodomain-like"/>
    <property type="match status" value="1"/>
</dbReference>
<evidence type="ECO:0000256" key="3">
    <source>
        <dbReference type="ARBA" id="ARBA00022475"/>
    </source>
</evidence>
<proteinExistence type="predicted"/>
<evidence type="ECO:0000259" key="15">
    <source>
        <dbReference type="PROSITE" id="PS51998"/>
    </source>
</evidence>
<evidence type="ECO:0000313" key="17">
    <source>
        <dbReference type="Proteomes" id="UP000076552"/>
    </source>
</evidence>
<feature type="transmembrane region" description="Helical" evidence="14">
    <location>
        <begin position="1478"/>
        <end position="1505"/>
    </location>
</feature>
<dbReference type="Gene3D" id="3.40.850.10">
    <property type="entry name" value="Kinesin motor domain"/>
    <property type="match status" value="1"/>
</dbReference>
<feature type="transmembrane region" description="Helical" evidence="14">
    <location>
        <begin position="1539"/>
        <end position="1562"/>
    </location>
</feature>
<evidence type="ECO:0000256" key="10">
    <source>
        <dbReference type="ARBA" id="ARBA00023175"/>
    </source>
</evidence>
<keyword evidence="17" id="KW-1185">Reference proteome</keyword>
<protein>
    <recommendedName>
        <fullName evidence="2">chitin synthase</fullName>
        <ecNumber evidence="2">2.4.1.16</ecNumber>
    </recommendedName>
</protein>
<dbReference type="Pfam" id="PF08766">
    <property type="entry name" value="DEK_C"/>
    <property type="match status" value="1"/>
</dbReference>
<evidence type="ECO:0000313" key="16">
    <source>
        <dbReference type="EMBL" id="KZL75495.1"/>
    </source>
</evidence>
<dbReference type="InterPro" id="IPR001609">
    <property type="entry name" value="Myosin_head_motor_dom-like"/>
</dbReference>